<feature type="compositionally biased region" description="Polar residues" evidence="1">
    <location>
        <begin position="30"/>
        <end position="39"/>
    </location>
</feature>
<dbReference type="AlphaFoldDB" id="A0AAN8EYG0"/>
<reference evidence="2 3" key="1">
    <citation type="submission" date="2019-10" db="EMBL/GenBank/DDBJ databases">
        <title>Assembly and Annotation for the nematode Trichostrongylus colubriformis.</title>
        <authorList>
            <person name="Martin J."/>
        </authorList>
    </citation>
    <scope>NUCLEOTIDE SEQUENCE [LARGE SCALE GENOMIC DNA]</scope>
    <source>
        <strain evidence="2">G859</strain>
        <tissue evidence="2">Whole worm</tissue>
    </source>
</reference>
<comment type="caution">
    <text evidence="2">The sequence shown here is derived from an EMBL/GenBank/DDBJ whole genome shotgun (WGS) entry which is preliminary data.</text>
</comment>
<organism evidence="2 3">
    <name type="scientific">Trichostrongylus colubriformis</name>
    <name type="common">Black scour worm</name>
    <dbReference type="NCBI Taxonomy" id="6319"/>
    <lineage>
        <taxon>Eukaryota</taxon>
        <taxon>Metazoa</taxon>
        <taxon>Ecdysozoa</taxon>
        <taxon>Nematoda</taxon>
        <taxon>Chromadorea</taxon>
        <taxon>Rhabditida</taxon>
        <taxon>Rhabditina</taxon>
        <taxon>Rhabditomorpha</taxon>
        <taxon>Strongyloidea</taxon>
        <taxon>Trichostrongylidae</taxon>
        <taxon>Trichostrongylus</taxon>
    </lineage>
</organism>
<evidence type="ECO:0000256" key="1">
    <source>
        <dbReference type="SAM" id="MobiDB-lite"/>
    </source>
</evidence>
<sequence>MADNNEGHGPEEQVIFQMSKEELEDLLQQARDSATQSAKSVPPVSTGLGTSSSSIPFHATPPVSSGLGIDSIDSSPFAATGLYRTGPSATKPNFKKTGLERQYDFNGEIINILLPIFETSAEEGGIKDDIAKAITHLIQRNELLVIADSDPEVFEYYDQHSRAESLKTSNPILASFLRDKKRRKSRSQSADSPFDSEGRYGPTPLRRICLRFKDGSFALQEVQPRQESAEICVTTAAASAILPNIAVLQKCEERRRRWRAVATAIAEGEKRGHSLCYRWALAEGEKLELQDGALLTQWRGMPLHQKHDRGGNRTSFGGFRLLICCLEL</sequence>
<gene>
    <name evidence="2" type="ORF">GCK32_013958</name>
</gene>
<keyword evidence="3" id="KW-1185">Reference proteome</keyword>
<accession>A0AAN8EYG0</accession>
<feature type="region of interest" description="Disordered" evidence="1">
    <location>
        <begin position="179"/>
        <end position="199"/>
    </location>
</feature>
<feature type="region of interest" description="Disordered" evidence="1">
    <location>
        <begin position="1"/>
        <end position="57"/>
    </location>
</feature>
<protein>
    <submittedName>
        <fullName evidence="2">Uncharacterized protein</fullName>
    </submittedName>
</protein>
<dbReference type="Proteomes" id="UP001331761">
    <property type="component" value="Unassembled WGS sequence"/>
</dbReference>
<evidence type="ECO:0000313" key="3">
    <source>
        <dbReference type="Proteomes" id="UP001331761"/>
    </source>
</evidence>
<name>A0AAN8EYG0_TRICO</name>
<evidence type="ECO:0000313" key="2">
    <source>
        <dbReference type="EMBL" id="KAK5966950.1"/>
    </source>
</evidence>
<proteinExistence type="predicted"/>
<feature type="compositionally biased region" description="Basic and acidic residues" evidence="1">
    <location>
        <begin position="1"/>
        <end position="11"/>
    </location>
</feature>
<dbReference type="EMBL" id="WIXE01022948">
    <property type="protein sequence ID" value="KAK5966950.1"/>
    <property type="molecule type" value="Genomic_DNA"/>
</dbReference>